<dbReference type="Proteomes" id="UP001516400">
    <property type="component" value="Unassembled WGS sequence"/>
</dbReference>
<name>A0ABD2NYJ1_9CUCU</name>
<feature type="coiled-coil region" evidence="1">
    <location>
        <begin position="82"/>
        <end position="116"/>
    </location>
</feature>
<dbReference type="AlphaFoldDB" id="A0ABD2NYJ1"/>
<evidence type="ECO:0000259" key="3">
    <source>
        <dbReference type="PROSITE" id="PS52052"/>
    </source>
</evidence>
<feature type="domain" description="PEHE" evidence="3">
    <location>
        <begin position="322"/>
        <end position="441"/>
    </location>
</feature>
<dbReference type="Gene3D" id="1.20.5.170">
    <property type="match status" value="1"/>
</dbReference>
<dbReference type="PROSITE" id="PS52052">
    <property type="entry name" value="PEHE"/>
    <property type="match status" value="1"/>
</dbReference>
<proteinExistence type="predicted"/>
<keyword evidence="1" id="KW-0175">Coiled coil</keyword>
<dbReference type="InterPro" id="IPR029332">
    <property type="entry name" value="PEHE_dom"/>
</dbReference>
<evidence type="ECO:0000313" key="4">
    <source>
        <dbReference type="EMBL" id="KAL3283628.1"/>
    </source>
</evidence>
<dbReference type="SMART" id="SM01300">
    <property type="entry name" value="PEHE"/>
    <property type="match status" value="1"/>
</dbReference>
<dbReference type="InterPro" id="IPR026711">
    <property type="entry name" value="Msl-1"/>
</dbReference>
<feature type="region of interest" description="Disordered" evidence="2">
    <location>
        <begin position="447"/>
        <end position="467"/>
    </location>
</feature>
<dbReference type="PANTHER" id="PTHR21656">
    <property type="entry name" value="MALE-SPECIFIC LETHAL-1 PROTEIN"/>
    <property type="match status" value="1"/>
</dbReference>
<feature type="compositionally biased region" description="Basic residues" evidence="2">
    <location>
        <begin position="456"/>
        <end position="467"/>
    </location>
</feature>
<evidence type="ECO:0000256" key="1">
    <source>
        <dbReference type="SAM" id="Coils"/>
    </source>
</evidence>
<protein>
    <recommendedName>
        <fullName evidence="3">PEHE domain-containing protein</fullName>
    </recommendedName>
</protein>
<dbReference type="EMBL" id="JABFTP020000144">
    <property type="protein sequence ID" value="KAL3283628.1"/>
    <property type="molecule type" value="Genomic_DNA"/>
</dbReference>
<comment type="caution">
    <text evidence="4">The sequence shown here is derived from an EMBL/GenBank/DDBJ whole genome shotgun (WGS) entry which is preliminary data.</text>
</comment>
<organism evidence="4 5">
    <name type="scientific">Cryptolaemus montrouzieri</name>
    <dbReference type="NCBI Taxonomy" id="559131"/>
    <lineage>
        <taxon>Eukaryota</taxon>
        <taxon>Metazoa</taxon>
        <taxon>Ecdysozoa</taxon>
        <taxon>Arthropoda</taxon>
        <taxon>Hexapoda</taxon>
        <taxon>Insecta</taxon>
        <taxon>Pterygota</taxon>
        <taxon>Neoptera</taxon>
        <taxon>Endopterygota</taxon>
        <taxon>Coleoptera</taxon>
        <taxon>Polyphaga</taxon>
        <taxon>Cucujiformia</taxon>
        <taxon>Coccinelloidea</taxon>
        <taxon>Coccinellidae</taxon>
        <taxon>Scymninae</taxon>
        <taxon>Scymnini</taxon>
        <taxon>Cryptolaemus</taxon>
    </lineage>
</organism>
<keyword evidence="5" id="KW-1185">Reference proteome</keyword>
<accession>A0ABD2NYJ1</accession>
<dbReference type="Gene3D" id="6.10.250.2000">
    <property type="match status" value="1"/>
</dbReference>
<dbReference type="GO" id="GO:1902562">
    <property type="term" value="C:H4 histone acetyltransferase complex"/>
    <property type="evidence" value="ECO:0007669"/>
    <property type="project" value="UniProtKB-ARBA"/>
</dbReference>
<dbReference type="PANTHER" id="PTHR21656:SF2">
    <property type="entry name" value="MALE-SPECIFIC LETHAL 1 HOMOLOG"/>
    <property type="match status" value="1"/>
</dbReference>
<evidence type="ECO:0000256" key="2">
    <source>
        <dbReference type="SAM" id="MobiDB-lite"/>
    </source>
</evidence>
<reference evidence="4 5" key="1">
    <citation type="journal article" date="2021" name="BMC Biol.">
        <title>Horizontally acquired antibacterial genes associated with adaptive radiation of ladybird beetles.</title>
        <authorList>
            <person name="Li H.S."/>
            <person name="Tang X.F."/>
            <person name="Huang Y.H."/>
            <person name="Xu Z.Y."/>
            <person name="Chen M.L."/>
            <person name="Du X.Y."/>
            <person name="Qiu B.Y."/>
            <person name="Chen P.T."/>
            <person name="Zhang W."/>
            <person name="Slipinski A."/>
            <person name="Escalona H.E."/>
            <person name="Waterhouse R.M."/>
            <person name="Zwick A."/>
            <person name="Pang H."/>
        </authorList>
    </citation>
    <scope>NUCLEOTIDE SEQUENCE [LARGE SCALE GENOMIC DNA]</scope>
    <source>
        <strain evidence="4">SYSU2018</strain>
    </source>
</reference>
<sequence>MSEDFSNNHSAKFSNVNAIDYYPQINHISENSEELLDPYDHLYTSNDEKSEIETHKQKLNCQTAESEVKFLKEWLLLHLDLIQQQNEEILSKERTIVILQQENEMLKERISCMEQGISLEVGKEFVNHIEETKLTSEEIIEDMTQGLGSCDDNKDTIQFELNDNNVDSTSFDLGLDQNNSVLSGETKICTTIVKTDVCPAEQSDELNFDSGIDTNVKTESETADNLNSSVIYNFSSELDSIRNLRMSIRRKRVCSNSSVLSQNGSVAEEKKTFKRIRKRRKRSLKDNQILTTPDLYVNQIGDPMPGISTEPEPVPEILNDAVLEVPRWRVKVYASCYSMEGTENLDDEVFLRRHNRLEIDERRRKRWDVQRIREQRVIEKLKQRQERIDSHLKTSTSSGMDAPFWPTLDDIKFLEINEDLPISAFGVPIPKVMPSEFILPWLNNSSTGAKKEKLPIKRGKRRRKSKR</sequence>
<evidence type="ECO:0000313" key="5">
    <source>
        <dbReference type="Proteomes" id="UP001516400"/>
    </source>
</evidence>
<gene>
    <name evidence="4" type="ORF">HHI36_006767</name>
</gene>
<dbReference type="Pfam" id="PF15275">
    <property type="entry name" value="PEHE"/>
    <property type="match status" value="1"/>
</dbReference>